<dbReference type="Proteomes" id="UP000716322">
    <property type="component" value="Unassembled WGS sequence"/>
</dbReference>
<accession>A0ABX0PFK7</accession>
<dbReference type="RefSeq" id="WP_166861786.1">
    <property type="nucleotide sequence ID" value="NZ_JAAQOM010000013.1"/>
</dbReference>
<comment type="caution">
    <text evidence="1">The sequence shown here is derived from an EMBL/GenBank/DDBJ whole genome shotgun (WGS) entry which is preliminary data.</text>
</comment>
<proteinExistence type="predicted"/>
<name>A0ABX0PFK7_9BURK</name>
<reference evidence="1 2" key="1">
    <citation type="submission" date="2020-03" db="EMBL/GenBank/DDBJ databases">
        <title>Genome sequence of strain Massilia sp. TW-1.</title>
        <authorList>
            <person name="Chaudhary D.K."/>
        </authorList>
    </citation>
    <scope>NUCLEOTIDE SEQUENCE [LARGE SCALE GENOMIC DNA]</scope>
    <source>
        <strain evidence="1 2">TW-1</strain>
    </source>
</reference>
<organism evidence="1 2">
    <name type="scientific">Telluria antibiotica</name>
    <dbReference type="NCBI Taxonomy" id="2717319"/>
    <lineage>
        <taxon>Bacteria</taxon>
        <taxon>Pseudomonadati</taxon>
        <taxon>Pseudomonadota</taxon>
        <taxon>Betaproteobacteria</taxon>
        <taxon>Burkholderiales</taxon>
        <taxon>Oxalobacteraceae</taxon>
        <taxon>Telluria group</taxon>
        <taxon>Telluria</taxon>
    </lineage>
</organism>
<keyword evidence="2" id="KW-1185">Reference proteome</keyword>
<gene>
    <name evidence="1" type="ORF">HAV22_21425</name>
</gene>
<sequence>MQNRHEQLDKLKLLTATAVLQEVDMATIRARSLANLDRWNAKGTWVSAHDEWRALMTSGTDEEVKAVMTGTDQNSNRLRQSPPYAGLIKPETRKALLREVGMSPPSKRAIAVAKSLLDDPSTW</sequence>
<dbReference type="EMBL" id="JAAQOM010000013">
    <property type="protein sequence ID" value="NIA56197.1"/>
    <property type="molecule type" value="Genomic_DNA"/>
</dbReference>
<evidence type="ECO:0000313" key="1">
    <source>
        <dbReference type="EMBL" id="NIA56197.1"/>
    </source>
</evidence>
<protein>
    <submittedName>
        <fullName evidence="1">Uncharacterized protein</fullName>
    </submittedName>
</protein>
<evidence type="ECO:0000313" key="2">
    <source>
        <dbReference type="Proteomes" id="UP000716322"/>
    </source>
</evidence>